<keyword evidence="3" id="KW-1185">Reference proteome</keyword>
<evidence type="ECO:0000256" key="1">
    <source>
        <dbReference type="SAM" id="MobiDB-lite"/>
    </source>
</evidence>
<protein>
    <submittedName>
        <fullName evidence="2">Uncharacterized protein</fullName>
    </submittedName>
</protein>
<organism evidence="2 3">
    <name type="scientific">Pedococcus cremeus</name>
    <dbReference type="NCBI Taxonomy" id="587636"/>
    <lineage>
        <taxon>Bacteria</taxon>
        <taxon>Bacillati</taxon>
        <taxon>Actinomycetota</taxon>
        <taxon>Actinomycetes</taxon>
        <taxon>Micrococcales</taxon>
        <taxon>Intrasporangiaceae</taxon>
        <taxon>Pedococcus</taxon>
    </lineage>
</organism>
<evidence type="ECO:0000313" key="2">
    <source>
        <dbReference type="EMBL" id="SES11768.1"/>
    </source>
</evidence>
<evidence type="ECO:0000313" key="3">
    <source>
        <dbReference type="Proteomes" id="UP000199019"/>
    </source>
</evidence>
<proteinExistence type="predicted"/>
<reference evidence="3" key="1">
    <citation type="submission" date="2016-10" db="EMBL/GenBank/DDBJ databases">
        <authorList>
            <person name="Varghese N."/>
            <person name="Submissions S."/>
        </authorList>
    </citation>
    <scope>NUCLEOTIDE SEQUENCE [LARGE SCALE GENOMIC DNA]</scope>
    <source>
        <strain evidence="3">CGMCC 1.6963</strain>
    </source>
</reference>
<sequence length="93" mass="10323">MWEERSDGSGYPDKHWREAPGFGGGRAMWEERSVGSGYPDHARGPAHRSAPGLVVVRSRQLLPPLPPARNATHASLIRSAWPRVNSYMQESCV</sequence>
<gene>
    <name evidence="2" type="ORF">SAMN05216199_2061</name>
</gene>
<feature type="compositionally biased region" description="Basic and acidic residues" evidence="1">
    <location>
        <begin position="1"/>
        <end position="18"/>
    </location>
</feature>
<dbReference type="EMBL" id="FOHB01000003">
    <property type="protein sequence ID" value="SES11768.1"/>
    <property type="molecule type" value="Genomic_DNA"/>
</dbReference>
<dbReference type="Proteomes" id="UP000199019">
    <property type="component" value="Unassembled WGS sequence"/>
</dbReference>
<accession>A0A1H9UQY5</accession>
<name>A0A1H9UQY5_9MICO</name>
<dbReference type="AlphaFoldDB" id="A0A1H9UQY5"/>
<feature type="region of interest" description="Disordered" evidence="1">
    <location>
        <begin position="1"/>
        <end position="49"/>
    </location>
</feature>